<comment type="caution">
    <text evidence="1">The sequence shown here is derived from an EMBL/GenBank/DDBJ whole genome shotgun (WGS) entry which is preliminary data.</text>
</comment>
<proteinExistence type="predicted"/>
<evidence type="ECO:0000313" key="2">
    <source>
        <dbReference type="Proteomes" id="UP000002195"/>
    </source>
</evidence>
<dbReference type="RefSeq" id="XP_645759.1">
    <property type="nucleotide sequence ID" value="XM_640667.1"/>
</dbReference>
<protein>
    <submittedName>
        <fullName evidence="1">Uncharacterized protein</fullName>
    </submittedName>
</protein>
<gene>
    <name evidence="1" type="ORF">DDB_G0271180</name>
</gene>
<dbReference type="EMBL" id="AAFI02000006">
    <property type="protein sequence ID" value="EAL71720.1"/>
    <property type="molecule type" value="Genomic_DNA"/>
</dbReference>
<dbReference type="VEuPathDB" id="AmoebaDB:DDB_G0271180"/>
<dbReference type="KEGG" id="ddi:DDB_G0271180"/>
<accession>Q55B53</accession>
<sequence length="71" mass="8457">MSTNKKVKTDNNNKIFQDIIDFEILRSIINYLLTSNNTSNNNNSNQYKIKKFYLNRNEKAGIYWLDKHSLI</sequence>
<dbReference type="PaxDb" id="44689-DDB0202749"/>
<dbReference type="GeneID" id="8617950"/>
<keyword evidence="2" id="KW-1185">Reference proteome</keyword>
<name>Q55B53_DICDI</name>
<dbReference type="AlphaFoldDB" id="Q55B53"/>
<dbReference type="Proteomes" id="UP000002195">
    <property type="component" value="Unassembled WGS sequence"/>
</dbReference>
<evidence type="ECO:0000313" key="1">
    <source>
        <dbReference type="EMBL" id="EAL71720.1"/>
    </source>
</evidence>
<dbReference type="HOGENOM" id="CLU_2745361_0_0_1"/>
<organism evidence="1 2">
    <name type="scientific">Dictyostelium discoideum</name>
    <name type="common">Social amoeba</name>
    <dbReference type="NCBI Taxonomy" id="44689"/>
    <lineage>
        <taxon>Eukaryota</taxon>
        <taxon>Amoebozoa</taxon>
        <taxon>Evosea</taxon>
        <taxon>Eumycetozoa</taxon>
        <taxon>Dictyostelia</taxon>
        <taxon>Dictyosteliales</taxon>
        <taxon>Dictyosteliaceae</taxon>
        <taxon>Dictyostelium</taxon>
    </lineage>
</organism>
<reference evidence="1 2" key="1">
    <citation type="journal article" date="2005" name="Nature">
        <title>The genome of the social amoeba Dictyostelium discoideum.</title>
        <authorList>
            <consortium name="The Dictyostelium discoideum Sequencing Consortium"/>
            <person name="Eichinger L."/>
            <person name="Pachebat J.A."/>
            <person name="Glockner G."/>
            <person name="Rajandream M.A."/>
            <person name="Sucgang R."/>
            <person name="Berriman M."/>
            <person name="Song J."/>
            <person name="Olsen R."/>
            <person name="Szafranski K."/>
            <person name="Xu Q."/>
            <person name="Tunggal B."/>
            <person name="Kummerfeld S."/>
            <person name="Madera M."/>
            <person name="Konfortov B.A."/>
            <person name="Rivero F."/>
            <person name="Bankier A.T."/>
            <person name="Lehmann R."/>
            <person name="Hamlin N."/>
            <person name="Davies R."/>
            <person name="Gaudet P."/>
            <person name="Fey P."/>
            <person name="Pilcher K."/>
            <person name="Chen G."/>
            <person name="Saunders D."/>
            <person name="Sodergren E."/>
            <person name="Davis P."/>
            <person name="Kerhornou A."/>
            <person name="Nie X."/>
            <person name="Hall N."/>
            <person name="Anjard C."/>
            <person name="Hemphill L."/>
            <person name="Bason N."/>
            <person name="Farbrother P."/>
            <person name="Desany B."/>
            <person name="Just E."/>
            <person name="Morio T."/>
            <person name="Rost R."/>
            <person name="Churcher C."/>
            <person name="Cooper J."/>
            <person name="Haydock S."/>
            <person name="van Driessche N."/>
            <person name="Cronin A."/>
            <person name="Goodhead I."/>
            <person name="Muzny D."/>
            <person name="Mourier T."/>
            <person name="Pain A."/>
            <person name="Lu M."/>
            <person name="Harper D."/>
            <person name="Lindsay R."/>
            <person name="Hauser H."/>
            <person name="James K."/>
            <person name="Quiles M."/>
            <person name="Madan Babu M."/>
            <person name="Saito T."/>
            <person name="Buchrieser C."/>
            <person name="Wardroper A."/>
            <person name="Felder M."/>
            <person name="Thangavelu M."/>
            <person name="Johnson D."/>
            <person name="Knights A."/>
            <person name="Loulseged H."/>
            <person name="Mungall K."/>
            <person name="Oliver K."/>
            <person name="Price C."/>
            <person name="Quail M.A."/>
            <person name="Urushihara H."/>
            <person name="Hernandez J."/>
            <person name="Rabbinowitsch E."/>
            <person name="Steffen D."/>
            <person name="Sanders M."/>
            <person name="Ma J."/>
            <person name="Kohara Y."/>
            <person name="Sharp S."/>
            <person name="Simmonds M."/>
            <person name="Spiegler S."/>
            <person name="Tivey A."/>
            <person name="Sugano S."/>
            <person name="White B."/>
            <person name="Walker D."/>
            <person name="Woodward J."/>
            <person name="Winckler T."/>
            <person name="Tanaka Y."/>
            <person name="Shaulsky G."/>
            <person name="Schleicher M."/>
            <person name="Weinstock G."/>
            <person name="Rosenthal A."/>
            <person name="Cox E.C."/>
            <person name="Chisholm R.L."/>
            <person name="Gibbs R."/>
            <person name="Loomis W.F."/>
            <person name="Platzer M."/>
            <person name="Kay R.R."/>
            <person name="Williams J."/>
            <person name="Dear P.H."/>
            <person name="Noegel A.A."/>
            <person name="Barrell B."/>
            <person name="Kuspa A."/>
        </authorList>
    </citation>
    <scope>NUCLEOTIDE SEQUENCE [LARGE SCALE GENOMIC DNA]</scope>
    <source>
        <strain evidence="1 2">AX4</strain>
    </source>
</reference>
<dbReference type="SMR" id="Q55B53"/>
<dbReference type="InParanoid" id="Q55B53"/>